<reference evidence="2 3" key="1">
    <citation type="submission" date="2023-09" db="EMBL/GenBank/DDBJ databases">
        <authorList>
            <person name="Rey-Velasco X."/>
        </authorList>
    </citation>
    <scope>NUCLEOTIDE SEQUENCE [LARGE SCALE GENOMIC DNA]</scope>
    <source>
        <strain evidence="2 3">P117</strain>
    </source>
</reference>
<dbReference type="Proteomes" id="UP001253545">
    <property type="component" value="Unassembled WGS sequence"/>
</dbReference>
<dbReference type="Gene3D" id="3.40.50.150">
    <property type="entry name" value="Vaccinia Virus protein VP39"/>
    <property type="match status" value="1"/>
</dbReference>
<dbReference type="Pfam" id="PF13847">
    <property type="entry name" value="Methyltransf_31"/>
    <property type="match status" value="1"/>
</dbReference>
<dbReference type="InterPro" id="IPR025714">
    <property type="entry name" value="Methyltranfer_dom"/>
</dbReference>
<dbReference type="PANTHER" id="PTHR43861:SF1">
    <property type="entry name" value="TRANS-ACONITATE 2-METHYLTRANSFERASE"/>
    <property type="match status" value="1"/>
</dbReference>
<keyword evidence="2" id="KW-0489">Methyltransferase</keyword>
<dbReference type="GO" id="GO:0008168">
    <property type="term" value="F:methyltransferase activity"/>
    <property type="evidence" value="ECO:0007669"/>
    <property type="project" value="UniProtKB-KW"/>
</dbReference>
<feature type="domain" description="Methyltransferase" evidence="1">
    <location>
        <begin position="42"/>
        <end position="169"/>
    </location>
</feature>
<dbReference type="RefSeq" id="WP_311370109.1">
    <property type="nucleotide sequence ID" value="NZ_JAVRHX010000008.1"/>
</dbReference>
<organism evidence="2 3">
    <name type="scientific">Glaciecola petra</name>
    <dbReference type="NCBI Taxonomy" id="3075602"/>
    <lineage>
        <taxon>Bacteria</taxon>
        <taxon>Pseudomonadati</taxon>
        <taxon>Pseudomonadota</taxon>
        <taxon>Gammaproteobacteria</taxon>
        <taxon>Alteromonadales</taxon>
        <taxon>Alteromonadaceae</taxon>
        <taxon>Glaciecola</taxon>
    </lineage>
</organism>
<dbReference type="EC" id="2.1.1.-" evidence="2"/>
<keyword evidence="3" id="KW-1185">Reference proteome</keyword>
<dbReference type="EMBL" id="JAVRHX010000008">
    <property type="protein sequence ID" value="MDT0596586.1"/>
    <property type="molecule type" value="Genomic_DNA"/>
</dbReference>
<keyword evidence="2" id="KW-0808">Transferase</keyword>
<evidence type="ECO:0000313" key="2">
    <source>
        <dbReference type="EMBL" id="MDT0596586.1"/>
    </source>
</evidence>
<dbReference type="GO" id="GO:0032259">
    <property type="term" value="P:methylation"/>
    <property type="evidence" value="ECO:0007669"/>
    <property type="project" value="UniProtKB-KW"/>
</dbReference>
<evidence type="ECO:0000313" key="3">
    <source>
        <dbReference type="Proteomes" id="UP001253545"/>
    </source>
</evidence>
<gene>
    <name evidence="2" type="ORF">RM552_17145</name>
</gene>
<dbReference type="CDD" id="cd02440">
    <property type="entry name" value="AdoMet_MTases"/>
    <property type="match status" value="1"/>
</dbReference>
<proteinExistence type="predicted"/>
<evidence type="ECO:0000259" key="1">
    <source>
        <dbReference type="Pfam" id="PF13847"/>
    </source>
</evidence>
<dbReference type="InterPro" id="IPR029063">
    <property type="entry name" value="SAM-dependent_MTases_sf"/>
</dbReference>
<sequence>MTEQEQYMQDFLYIFSALECWGPGSEEETKKAYYLMGFSPQNILELGCGKGNSTMVLAKVSKANIVAIDSEQSALDKLNQKIQASHLSSRVSVKCMDMAEFSVDKNGFSKNSVDLIWAEASLYVVGVCKALINWRPLLQENGLLVFSDLVWLSEAPSAEAKDFWLMDYPDMKDVNQRLSEIKKAGYHVEETFTMSEEAWKNYYEPLQQRIDSLTGTIANSQAARDITREINVYKKYLGEFAYQFFIVRKASA</sequence>
<dbReference type="SUPFAM" id="SSF53335">
    <property type="entry name" value="S-adenosyl-L-methionine-dependent methyltransferases"/>
    <property type="match status" value="1"/>
</dbReference>
<protein>
    <submittedName>
        <fullName evidence="2">Class I SAM-dependent methyltransferase</fullName>
        <ecNumber evidence="2">2.1.1.-</ecNumber>
    </submittedName>
</protein>
<dbReference type="PANTHER" id="PTHR43861">
    <property type="entry name" value="TRANS-ACONITATE 2-METHYLTRANSFERASE-RELATED"/>
    <property type="match status" value="1"/>
</dbReference>
<name>A0ABU2ZW34_9ALTE</name>
<comment type="caution">
    <text evidence="2">The sequence shown here is derived from an EMBL/GenBank/DDBJ whole genome shotgun (WGS) entry which is preliminary data.</text>
</comment>
<accession>A0ABU2ZW34</accession>